<feature type="active site" description="Proton donor" evidence="6">
    <location>
        <position position="20"/>
    </location>
</feature>
<keyword evidence="3 6" id="KW-0963">Cytoplasm</keyword>
<dbReference type="Pfam" id="PF05025">
    <property type="entry name" value="RbsD_FucU"/>
    <property type="match status" value="1"/>
</dbReference>
<gene>
    <name evidence="6" type="primary">rbsD</name>
</gene>
<feature type="binding site" evidence="6">
    <location>
        <position position="28"/>
    </location>
    <ligand>
        <name>substrate</name>
    </ligand>
</feature>
<dbReference type="SMR" id="A0A0B5KUH8"/>
<dbReference type="GO" id="GO:0019303">
    <property type="term" value="P:D-ribose catabolic process"/>
    <property type="evidence" value="ECO:0007669"/>
    <property type="project" value="UniProtKB-UniRule"/>
</dbReference>
<evidence type="ECO:0000256" key="5">
    <source>
        <dbReference type="ARBA" id="ARBA00023277"/>
    </source>
</evidence>
<accession>A0A0B5KUH8</accession>
<dbReference type="Gene3D" id="3.40.1650.10">
    <property type="entry name" value="RbsD-like domain"/>
    <property type="match status" value="1"/>
</dbReference>
<dbReference type="EC" id="5.4.99.62" evidence="2 6"/>
<comment type="pathway">
    <text evidence="6">Carbohydrate metabolism; D-ribose degradation; D-ribose 5-phosphate from beta-D-ribopyranose: step 1/2.</text>
</comment>
<dbReference type="EMBL" id="KF831418">
    <property type="protein sequence ID" value="AJG38080.1"/>
    <property type="molecule type" value="Genomic_DNA"/>
</dbReference>
<comment type="subunit">
    <text evidence="6">Homodecamer.</text>
</comment>
<comment type="similarity">
    <text evidence="6">Belongs to the RbsD / FucU family. RbsD subfamily.</text>
</comment>
<dbReference type="GO" id="GO:0062193">
    <property type="term" value="F:D-ribose pyranase activity"/>
    <property type="evidence" value="ECO:0007669"/>
    <property type="project" value="UniProtKB-EC"/>
</dbReference>
<evidence type="ECO:0000256" key="1">
    <source>
        <dbReference type="ARBA" id="ARBA00000223"/>
    </source>
</evidence>
<dbReference type="NCBIfam" id="NF008761">
    <property type="entry name" value="PRK11797.1"/>
    <property type="match status" value="1"/>
</dbReference>
<organism evidence="7">
    <name type="scientific">Geobacillus sp. enrichment culture clone fosmid MGS-MG1</name>
    <dbReference type="NCBI Taxonomy" id="1549354"/>
    <lineage>
        <taxon>Bacteria</taxon>
        <taxon>Bacillati</taxon>
        <taxon>Bacillota</taxon>
        <taxon>Bacilli</taxon>
        <taxon>Bacillales</taxon>
        <taxon>Anoxybacillaceae</taxon>
        <taxon>Geobacillus</taxon>
        <taxon>environmental samples</taxon>
    </lineage>
</organism>
<dbReference type="AlphaFoldDB" id="A0A0B5KUH8"/>
<dbReference type="GO" id="GO:0005829">
    <property type="term" value="C:cytosol"/>
    <property type="evidence" value="ECO:0007669"/>
    <property type="project" value="TreeGrafter"/>
</dbReference>
<comment type="subcellular location">
    <subcellularLocation>
        <location evidence="6">Cytoplasm</location>
    </subcellularLocation>
</comment>
<reference evidence="7" key="1">
    <citation type="journal article" date="2015" name="Environ. Microbiol.">
        <title>Pressure adaptation is linked to thermal adaptation in salt-saturated marine habitats.</title>
        <authorList>
            <consortium name="The MAMBA Consortium"/>
            <person name="Alcaide M."/>
            <person name="Stogios P.J."/>
            <person name="Lafraya A."/>
            <person name="Tchigvintsev A."/>
            <person name="Flick R."/>
            <person name="Bargiela R."/>
            <person name="Chernikova T.N."/>
            <person name="Reva O.N."/>
            <person name="Hai T."/>
            <person name="Leggewie C.C."/>
            <person name="Katzke N."/>
            <person name="La Cono V."/>
            <person name="Matesanz R."/>
            <person name="Jebbar M."/>
            <person name="Jaeger K.E."/>
            <person name="Yakimov M.M."/>
            <person name="Yakunin A.F."/>
            <person name="Golyshin P.N."/>
            <person name="Golyshina O.V."/>
            <person name="Savchenko A."/>
            <person name="Ferrer M."/>
        </authorList>
    </citation>
    <scope>NUCLEOTIDE SEQUENCE</scope>
</reference>
<sequence>MKKSGILNKELNTLLASLGHTDTIVIADCGLPIPNEQARIDLSLVKGFPPFLSVLDAVVDELEIEAIVLAEEIKDQNPDLYESIRARMGGVPVQFVPHEQFKAMTKQAKAVIRTGEATPYANIILRSGVSFSSKDF</sequence>
<dbReference type="InterPro" id="IPR023750">
    <property type="entry name" value="RbsD-like_sf"/>
</dbReference>
<feature type="binding site" evidence="6">
    <location>
        <begin position="120"/>
        <end position="122"/>
    </location>
    <ligand>
        <name>substrate</name>
    </ligand>
</feature>
<dbReference type="UniPathway" id="UPA00916">
    <property type="reaction ID" value="UER00888"/>
</dbReference>
<dbReference type="InterPro" id="IPR007721">
    <property type="entry name" value="RbsD_FucU"/>
</dbReference>
<dbReference type="HAMAP" id="MF_01661">
    <property type="entry name" value="D_rib_pyranase"/>
    <property type="match status" value="1"/>
</dbReference>
<dbReference type="PANTHER" id="PTHR37831">
    <property type="entry name" value="D-RIBOSE PYRANASE"/>
    <property type="match status" value="1"/>
</dbReference>
<dbReference type="GO" id="GO:0016872">
    <property type="term" value="F:intramolecular lyase activity"/>
    <property type="evidence" value="ECO:0007669"/>
    <property type="project" value="UniProtKB-UniRule"/>
</dbReference>
<comment type="function">
    <text evidence="6">Catalyzes the interconversion of beta-pyran and beta-furan forms of D-ribose.</text>
</comment>
<dbReference type="InterPro" id="IPR023064">
    <property type="entry name" value="D-ribose_pyranase"/>
</dbReference>
<evidence type="ECO:0000256" key="2">
    <source>
        <dbReference type="ARBA" id="ARBA00012862"/>
    </source>
</evidence>
<keyword evidence="5 6" id="KW-0119">Carbohydrate metabolism</keyword>
<evidence type="ECO:0000256" key="3">
    <source>
        <dbReference type="ARBA" id="ARBA00022490"/>
    </source>
</evidence>
<keyword evidence="4 6" id="KW-0413">Isomerase</keyword>
<dbReference type="SUPFAM" id="SSF102546">
    <property type="entry name" value="RbsD-like"/>
    <property type="match status" value="1"/>
</dbReference>
<name>A0A0B5KUH8_9BACL</name>
<comment type="catalytic activity">
    <reaction evidence="1 6">
        <text>beta-D-ribopyranose = beta-D-ribofuranose</text>
        <dbReference type="Rhea" id="RHEA:25432"/>
        <dbReference type="ChEBI" id="CHEBI:27476"/>
        <dbReference type="ChEBI" id="CHEBI:47002"/>
        <dbReference type="EC" id="5.4.99.62"/>
    </reaction>
</comment>
<evidence type="ECO:0000256" key="6">
    <source>
        <dbReference type="HAMAP-Rule" id="MF_01661"/>
    </source>
</evidence>
<feature type="binding site" evidence="6">
    <location>
        <position position="98"/>
    </location>
    <ligand>
        <name>substrate</name>
    </ligand>
</feature>
<evidence type="ECO:0000313" key="7">
    <source>
        <dbReference type="EMBL" id="AJG38080.1"/>
    </source>
</evidence>
<dbReference type="GO" id="GO:0048029">
    <property type="term" value="F:monosaccharide binding"/>
    <property type="evidence" value="ECO:0007669"/>
    <property type="project" value="InterPro"/>
</dbReference>
<proteinExistence type="inferred from homology"/>
<dbReference type="PANTHER" id="PTHR37831:SF1">
    <property type="entry name" value="D-RIBOSE PYRANASE"/>
    <property type="match status" value="1"/>
</dbReference>
<evidence type="ECO:0000256" key="4">
    <source>
        <dbReference type="ARBA" id="ARBA00023235"/>
    </source>
</evidence>
<protein>
    <recommendedName>
        <fullName evidence="2 6">D-ribose pyranase</fullName>
        <ecNumber evidence="2 6">5.4.99.62</ecNumber>
    </recommendedName>
</protein>